<gene>
    <name evidence="2" type="ORF">GGR16_000935</name>
</gene>
<accession>A0A840BX66</accession>
<keyword evidence="3" id="KW-1185">Reference proteome</keyword>
<dbReference type="SUPFAM" id="SSF55729">
    <property type="entry name" value="Acyl-CoA N-acyltransferases (Nat)"/>
    <property type="match status" value="1"/>
</dbReference>
<dbReference type="GO" id="GO:0016740">
    <property type="term" value="F:transferase activity"/>
    <property type="evidence" value="ECO:0007669"/>
    <property type="project" value="UniProtKB-KW"/>
</dbReference>
<reference evidence="2 3" key="1">
    <citation type="submission" date="2020-08" db="EMBL/GenBank/DDBJ databases">
        <title>Genomic Encyclopedia of Type Strains, Phase IV (KMG-IV): sequencing the most valuable type-strain genomes for metagenomic binning, comparative biology and taxonomic classification.</title>
        <authorList>
            <person name="Goeker M."/>
        </authorList>
    </citation>
    <scope>NUCLEOTIDE SEQUENCE [LARGE SCALE GENOMIC DNA]</scope>
    <source>
        <strain evidence="2 3">DSM 103737</strain>
    </source>
</reference>
<evidence type="ECO:0000313" key="3">
    <source>
        <dbReference type="Proteomes" id="UP000577362"/>
    </source>
</evidence>
<feature type="domain" description="BioF2-like acetyltransferase" evidence="1">
    <location>
        <begin position="189"/>
        <end position="339"/>
    </location>
</feature>
<dbReference type="AlphaFoldDB" id="A0A840BX66"/>
<name>A0A840BX66_9HYPH</name>
<comment type="caution">
    <text evidence="2">The sequence shown here is derived from an EMBL/GenBank/DDBJ whole genome shotgun (WGS) entry which is preliminary data.</text>
</comment>
<dbReference type="InterPro" id="IPR016181">
    <property type="entry name" value="Acyl_CoA_acyltransferase"/>
</dbReference>
<keyword evidence="2" id="KW-0808">Transferase</keyword>
<dbReference type="Pfam" id="PF13480">
    <property type="entry name" value="Acetyltransf_6"/>
    <property type="match status" value="1"/>
</dbReference>
<dbReference type="RefSeq" id="WP_183315829.1">
    <property type="nucleotide sequence ID" value="NZ_JACIEN010000001.1"/>
</dbReference>
<dbReference type="EMBL" id="JACIEN010000001">
    <property type="protein sequence ID" value="MBB4015929.1"/>
    <property type="molecule type" value="Genomic_DNA"/>
</dbReference>
<organism evidence="2 3">
    <name type="scientific">Chelatococcus caeni</name>
    <dbReference type="NCBI Taxonomy" id="1348468"/>
    <lineage>
        <taxon>Bacteria</taxon>
        <taxon>Pseudomonadati</taxon>
        <taxon>Pseudomonadota</taxon>
        <taxon>Alphaproteobacteria</taxon>
        <taxon>Hyphomicrobiales</taxon>
        <taxon>Chelatococcaceae</taxon>
        <taxon>Chelatococcus</taxon>
    </lineage>
</organism>
<proteinExistence type="predicted"/>
<dbReference type="InterPro" id="IPR038740">
    <property type="entry name" value="BioF2-like_GNAT_dom"/>
</dbReference>
<evidence type="ECO:0000313" key="2">
    <source>
        <dbReference type="EMBL" id="MBB4015929.1"/>
    </source>
</evidence>
<protein>
    <submittedName>
        <fullName evidence="2">CelD/BcsL family acetyltransferase involved in cellulose biosynthesis</fullName>
    </submittedName>
</protein>
<sequence>MTTTLDVFDDAPAAVQDASVGLEVDVLDDPAAIASCWRDFERKALMSPYQSHAWVSAYDHCWQESRRPKRMLLRVRDGAGTVRALLPLDVFSRLGLTMATMPGAGHANFHMPLLAHGAAPSADEWAEVLQRAGRAAGIDLFTFRHQPQAWHGQENALAAVMSQPSPSNGYQLTVDFPAAEARTRILSPKRRRVFKSKERALSERGAFVPRLMESEEDVRRALAAFLAQKAERFAAQKIANPFADPGIQAFLLAACLPQPDGSPPPLRLYALLIGDEIVATRAGTVWGTHISVMFHSFDQRPEISRSSPAEVLFVYMIEAMTAEGFTHFDLGVGDLPYKRVFCKEVMELRDGIVPVSAKGRLLAPPLKAAVWAKRRVKQSERLSALYQRLKPSPAA</sequence>
<evidence type="ECO:0000259" key="1">
    <source>
        <dbReference type="Pfam" id="PF13480"/>
    </source>
</evidence>
<dbReference type="Proteomes" id="UP000577362">
    <property type="component" value="Unassembled WGS sequence"/>
</dbReference>